<keyword evidence="2 6" id="KW-0963">Cytoplasm</keyword>
<dbReference type="GO" id="GO:0008276">
    <property type="term" value="F:protein methyltransferase activity"/>
    <property type="evidence" value="ECO:0007669"/>
    <property type="project" value="UniProtKB-UniRule"/>
</dbReference>
<dbReference type="PANTHER" id="PTHR43648">
    <property type="entry name" value="ELECTRON TRANSFER FLAVOPROTEIN BETA SUBUNIT LYSINE METHYLTRANSFERASE"/>
    <property type="match status" value="1"/>
</dbReference>
<dbReference type="PANTHER" id="PTHR43648:SF1">
    <property type="entry name" value="ELECTRON TRANSFER FLAVOPROTEIN BETA SUBUNIT LYSINE METHYLTRANSFERASE"/>
    <property type="match status" value="1"/>
</dbReference>
<reference evidence="7" key="2">
    <citation type="submission" date="2017-02" db="EMBL/GenBank/DDBJ databases">
        <authorList>
            <person name="Zhang H."/>
        </authorList>
    </citation>
    <scope>NUCLEOTIDE SEQUENCE</scope>
    <source>
        <strain evidence="7">RZS01</strain>
    </source>
</reference>
<evidence type="ECO:0000256" key="4">
    <source>
        <dbReference type="ARBA" id="ARBA00022679"/>
    </source>
</evidence>
<name>A0A9N7H2Y4_9PROT</name>
<keyword evidence="7" id="KW-0687">Ribonucleoprotein</keyword>
<dbReference type="Gene3D" id="3.40.50.150">
    <property type="entry name" value="Vaccinia Virus protein VP39"/>
    <property type="match status" value="1"/>
</dbReference>
<dbReference type="CDD" id="cd02440">
    <property type="entry name" value="AdoMet_MTases"/>
    <property type="match status" value="1"/>
</dbReference>
<reference evidence="9" key="1">
    <citation type="submission" date="2017-02" db="EMBL/GenBank/DDBJ databases">
        <title>zhang.</title>
        <authorList>
            <person name="Zhang H."/>
        </authorList>
    </citation>
    <scope>NUCLEOTIDE SEQUENCE [LARGE SCALE GENOMIC DNA]</scope>
    <source>
        <strain evidence="9">RZS01</strain>
    </source>
</reference>
<evidence type="ECO:0000256" key="5">
    <source>
        <dbReference type="ARBA" id="ARBA00022691"/>
    </source>
</evidence>
<feature type="binding site" evidence="6">
    <location>
        <position position="165"/>
    </location>
    <ligand>
        <name>S-adenosyl-L-methionine</name>
        <dbReference type="ChEBI" id="CHEBI:59789"/>
    </ligand>
</feature>
<proteinExistence type="inferred from homology"/>
<reference evidence="8 10" key="3">
    <citation type="submission" date="2017-06" db="EMBL/GenBank/DDBJ databases">
        <title>A draft genome sequence of Komagataeibacter nataicola LMG 1536.</title>
        <authorList>
            <person name="Skraban J."/>
            <person name="Cleenwerck I."/>
            <person name="Vandamme P."/>
            <person name="Trcek J."/>
        </authorList>
    </citation>
    <scope>NUCLEOTIDE SEQUENCE [LARGE SCALE GENOMIC DNA]</scope>
    <source>
        <strain evidence="8 10">LMG 1536</strain>
    </source>
</reference>
<feature type="binding site" evidence="6">
    <location>
        <position position="187"/>
    </location>
    <ligand>
        <name>S-adenosyl-L-methionine</name>
        <dbReference type="ChEBI" id="CHEBI:59789"/>
    </ligand>
</feature>
<dbReference type="SUPFAM" id="SSF53335">
    <property type="entry name" value="S-adenosyl-L-methionine-dependent methyltransferases"/>
    <property type="match status" value="1"/>
</dbReference>
<dbReference type="InterPro" id="IPR004498">
    <property type="entry name" value="Ribosomal_PrmA_MeTrfase"/>
</dbReference>
<dbReference type="InterPro" id="IPR050078">
    <property type="entry name" value="Ribosomal_L11_MeTrfase_PrmA"/>
</dbReference>
<dbReference type="Proteomes" id="UP000247512">
    <property type="component" value="Unassembled WGS sequence"/>
</dbReference>
<dbReference type="EMBL" id="NIRT01000002">
    <property type="protein sequence ID" value="PYD67607.1"/>
    <property type="molecule type" value="Genomic_DNA"/>
</dbReference>
<comment type="function">
    <text evidence="6">Methylates ribosomal protein L11.</text>
</comment>
<comment type="subcellular location">
    <subcellularLocation>
        <location evidence="6">Cytoplasm</location>
    </subcellularLocation>
</comment>
<evidence type="ECO:0000256" key="1">
    <source>
        <dbReference type="ARBA" id="ARBA00009741"/>
    </source>
</evidence>
<evidence type="ECO:0000313" key="8">
    <source>
        <dbReference type="EMBL" id="PYD67607.1"/>
    </source>
</evidence>
<feature type="binding site" evidence="6">
    <location>
        <position position="234"/>
    </location>
    <ligand>
        <name>S-adenosyl-L-methionine</name>
        <dbReference type="ChEBI" id="CHEBI:59789"/>
    </ligand>
</feature>
<evidence type="ECO:0000256" key="3">
    <source>
        <dbReference type="ARBA" id="ARBA00022603"/>
    </source>
</evidence>
<evidence type="ECO:0000256" key="2">
    <source>
        <dbReference type="ARBA" id="ARBA00022490"/>
    </source>
</evidence>
<dbReference type="OrthoDB" id="9785995at2"/>
<organism evidence="7 9">
    <name type="scientific">Komagataeibacter nataicola</name>
    <dbReference type="NCBI Taxonomy" id="265960"/>
    <lineage>
        <taxon>Bacteria</taxon>
        <taxon>Pseudomonadati</taxon>
        <taxon>Pseudomonadota</taxon>
        <taxon>Alphaproteobacteria</taxon>
        <taxon>Acetobacterales</taxon>
        <taxon>Acetobacteraceae</taxon>
        <taxon>Komagataeibacter</taxon>
    </lineage>
</organism>
<gene>
    <name evidence="6" type="primary">prmA</name>
    <name evidence="7" type="ORF">B0W47_13630</name>
    <name evidence="8" type="ORF">CDI09_01595</name>
</gene>
<keyword evidence="4 6" id="KW-0808">Transferase</keyword>
<comment type="catalytic activity">
    <reaction evidence="6">
        <text>L-lysyl-[protein] + 3 S-adenosyl-L-methionine = N(6),N(6),N(6)-trimethyl-L-lysyl-[protein] + 3 S-adenosyl-L-homocysteine + 3 H(+)</text>
        <dbReference type="Rhea" id="RHEA:54192"/>
        <dbReference type="Rhea" id="RHEA-COMP:9752"/>
        <dbReference type="Rhea" id="RHEA-COMP:13826"/>
        <dbReference type="ChEBI" id="CHEBI:15378"/>
        <dbReference type="ChEBI" id="CHEBI:29969"/>
        <dbReference type="ChEBI" id="CHEBI:57856"/>
        <dbReference type="ChEBI" id="CHEBI:59789"/>
        <dbReference type="ChEBI" id="CHEBI:61961"/>
    </reaction>
</comment>
<dbReference type="AlphaFoldDB" id="A0A9N7H2Y4"/>
<dbReference type="GO" id="GO:0005840">
    <property type="term" value="C:ribosome"/>
    <property type="evidence" value="ECO:0007669"/>
    <property type="project" value="UniProtKB-KW"/>
</dbReference>
<dbReference type="RefSeq" id="WP_078526825.1">
    <property type="nucleotide sequence ID" value="NZ_CP019875.1"/>
</dbReference>
<dbReference type="GO" id="GO:0032259">
    <property type="term" value="P:methylation"/>
    <property type="evidence" value="ECO:0007669"/>
    <property type="project" value="UniProtKB-KW"/>
</dbReference>
<evidence type="ECO:0000313" key="7">
    <source>
        <dbReference type="EMBL" id="AQU88335.1"/>
    </source>
</evidence>
<comment type="similarity">
    <text evidence="1 6">Belongs to the methyltransferase superfamily. PrmA family.</text>
</comment>
<dbReference type="EMBL" id="CP019875">
    <property type="protein sequence ID" value="AQU88335.1"/>
    <property type="molecule type" value="Genomic_DNA"/>
</dbReference>
<accession>A0A9N7H2Y4</accession>
<dbReference type="KEGG" id="kna:B0W47_13630"/>
<dbReference type="GO" id="GO:0005737">
    <property type="term" value="C:cytoplasm"/>
    <property type="evidence" value="ECO:0007669"/>
    <property type="project" value="UniProtKB-SubCell"/>
</dbReference>
<dbReference type="InterPro" id="IPR029063">
    <property type="entry name" value="SAM-dependent_MTases_sf"/>
</dbReference>
<feature type="binding site" evidence="6">
    <location>
        <position position="143"/>
    </location>
    <ligand>
        <name>S-adenosyl-L-methionine</name>
        <dbReference type="ChEBI" id="CHEBI:59789"/>
    </ligand>
</feature>
<sequence>MSLSPRRHATELETISVTVPPDAVEAYESALATVCATIGIFELDDSQTLWRVEGVKDTGCGEDELRAALILAALTSGVDAELERSHTEAEGWLARTYESFPEQLAGRRFAIRGTHLEDAPNPQRITITLDAGVAFGSGEHGSTRGCLRALEMVAYRKPRRILDLGCGSGILAMAAAALLHRPVLATDIDPWSVRVTKRNAAMNGLANLVDCHLGNGWATPAIRRHAPYDLVFANILARPLCSMAADLALNLLPGGTAILAGLLNTQVCMVLAAHRRHGLVLERHLREGDWGTLILRKPHG</sequence>
<dbReference type="HAMAP" id="MF_00735">
    <property type="entry name" value="Methyltr_PrmA"/>
    <property type="match status" value="1"/>
</dbReference>
<dbReference type="Proteomes" id="UP000189683">
    <property type="component" value="Chromosome"/>
</dbReference>
<keyword evidence="3 6" id="KW-0489">Methyltransferase</keyword>
<dbReference type="EC" id="2.1.1.-" evidence="6"/>
<evidence type="ECO:0000256" key="6">
    <source>
        <dbReference type="HAMAP-Rule" id="MF_00735"/>
    </source>
</evidence>
<keyword evidence="5 6" id="KW-0949">S-adenosyl-L-methionine</keyword>
<keyword evidence="10" id="KW-1185">Reference proteome</keyword>
<evidence type="ECO:0000313" key="10">
    <source>
        <dbReference type="Proteomes" id="UP000247512"/>
    </source>
</evidence>
<evidence type="ECO:0000313" key="9">
    <source>
        <dbReference type="Proteomes" id="UP000189683"/>
    </source>
</evidence>
<protein>
    <recommendedName>
        <fullName evidence="6">Ribosomal protein L11 methyltransferase</fullName>
        <shortName evidence="6">L11 Mtase</shortName>
        <ecNumber evidence="6">2.1.1.-</ecNumber>
    </recommendedName>
</protein>
<keyword evidence="7" id="KW-0689">Ribosomal protein</keyword>
<dbReference type="Pfam" id="PF06325">
    <property type="entry name" value="PrmA"/>
    <property type="match status" value="1"/>
</dbReference>